<feature type="compositionally biased region" description="Low complexity" evidence="1">
    <location>
        <begin position="127"/>
        <end position="147"/>
    </location>
</feature>
<feature type="region of interest" description="Disordered" evidence="1">
    <location>
        <begin position="99"/>
        <end position="193"/>
    </location>
</feature>
<feature type="region of interest" description="Disordered" evidence="1">
    <location>
        <begin position="392"/>
        <end position="491"/>
    </location>
</feature>
<dbReference type="AlphaFoldDB" id="A0A197JS95"/>
<proteinExistence type="predicted"/>
<keyword evidence="3" id="KW-1185">Reference proteome</keyword>
<feature type="region of interest" description="Disordered" evidence="1">
    <location>
        <begin position="303"/>
        <end position="344"/>
    </location>
</feature>
<dbReference type="OrthoDB" id="2442567at2759"/>
<evidence type="ECO:0000313" key="3">
    <source>
        <dbReference type="Proteomes" id="UP000078512"/>
    </source>
</evidence>
<evidence type="ECO:0000313" key="2">
    <source>
        <dbReference type="EMBL" id="OAQ27321.1"/>
    </source>
</evidence>
<feature type="compositionally biased region" description="Low complexity" evidence="1">
    <location>
        <begin position="14"/>
        <end position="26"/>
    </location>
</feature>
<organism evidence="2 3">
    <name type="scientific">Linnemannia elongata AG-77</name>
    <dbReference type="NCBI Taxonomy" id="1314771"/>
    <lineage>
        <taxon>Eukaryota</taxon>
        <taxon>Fungi</taxon>
        <taxon>Fungi incertae sedis</taxon>
        <taxon>Mucoromycota</taxon>
        <taxon>Mortierellomycotina</taxon>
        <taxon>Mortierellomycetes</taxon>
        <taxon>Mortierellales</taxon>
        <taxon>Mortierellaceae</taxon>
        <taxon>Linnemannia</taxon>
    </lineage>
</organism>
<feature type="compositionally biased region" description="Low complexity" evidence="1">
    <location>
        <begin position="50"/>
        <end position="65"/>
    </location>
</feature>
<evidence type="ECO:0000256" key="1">
    <source>
        <dbReference type="SAM" id="MobiDB-lite"/>
    </source>
</evidence>
<feature type="region of interest" description="Disordered" evidence="1">
    <location>
        <begin position="1"/>
        <end position="65"/>
    </location>
</feature>
<feature type="compositionally biased region" description="Low complexity" evidence="1">
    <location>
        <begin position="106"/>
        <end position="118"/>
    </location>
</feature>
<feature type="region of interest" description="Disordered" evidence="1">
    <location>
        <begin position="246"/>
        <end position="269"/>
    </location>
</feature>
<feature type="compositionally biased region" description="Low complexity" evidence="1">
    <location>
        <begin position="470"/>
        <end position="485"/>
    </location>
</feature>
<dbReference type="EMBL" id="KV442058">
    <property type="protein sequence ID" value="OAQ27321.1"/>
    <property type="molecule type" value="Genomic_DNA"/>
</dbReference>
<feature type="compositionally biased region" description="Polar residues" evidence="1">
    <location>
        <begin position="34"/>
        <end position="43"/>
    </location>
</feature>
<feature type="compositionally biased region" description="Polar residues" evidence="1">
    <location>
        <begin position="392"/>
        <end position="403"/>
    </location>
</feature>
<dbReference type="Proteomes" id="UP000078512">
    <property type="component" value="Unassembled WGS sequence"/>
</dbReference>
<gene>
    <name evidence="2" type="ORF">K457DRAFT_21215</name>
</gene>
<feature type="compositionally biased region" description="Low complexity" evidence="1">
    <location>
        <begin position="174"/>
        <end position="188"/>
    </location>
</feature>
<name>A0A197JS95_9FUNG</name>
<accession>A0A197JS95</accession>
<sequence length="491" mass="52434">MSPTTLATDHIPMAKTTTTPAAAAAAHNGPVVFQATSTDPQQQKQHHAPPTKTQPQSSFSSSPSPLTLRSDIVIGSATTIDLYMSTALTRPADYNYNAKKKRILTRRTSPPRTRSMTRANSSLIQDPPSTSVSTSSSLLSSRSPSSLAKPVTMMTAPERTLELVSTRATTTENSASSVPTAPSPATAPISHNVGRVRQAVNQLEEKMLLNHQAQWSFPSASSRALILGGKRPRSLHRDDASHLSKYPRTQSHQGFPKRHTQPAAVPVEDNLPGTFSFQFPAGLDPSFPLGLVGQFLAPSQTAQAAATSSPAGSRPLGHSGSSRARSSTGGVASSTNATGQIIEQDTTADTIKSIAETLLRHLPTAHHTLPPPTVESLMSDPSTQCLRRVPLTTGSSSNTTTHLSLPAITLPLPTEGPRPPRNRNTRTQSSPERVRLSWTYHLERQDSSNQHAVLDAIDVEPVSPLDERSSSAPASSTTPRCATTRVHQPHK</sequence>
<reference evidence="2 3" key="1">
    <citation type="submission" date="2016-05" db="EMBL/GenBank/DDBJ databases">
        <title>Genome sequencing reveals origins of a unique bacterial endosymbiosis in the earliest lineages of terrestrial Fungi.</title>
        <authorList>
            <consortium name="DOE Joint Genome Institute"/>
            <person name="Uehling J."/>
            <person name="Gryganskyi A."/>
            <person name="Hameed K."/>
            <person name="Tschaplinski T."/>
            <person name="Misztal P."/>
            <person name="Wu S."/>
            <person name="Desiro A."/>
            <person name="Vande Pol N."/>
            <person name="Du Z.-Y."/>
            <person name="Zienkiewicz A."/>
            <person name="Zienkiewicz K."/>
            <person name="Morin E."/>
            <person name="Tisserant E."/>
            <person name="Splivallo R."/>
            <person name="Hainaut M."/>
            <person name="Henrissat B."/>
            <person name="Ohm R."/>
            <person name="Kuo A."/>
            <person name="Yan J."/>
            <person name="Lipzen A."/>
            <person name="Nolan M."/>
            <person name="Labutti K."/>
            <person name="Barry K."/>
            <person name="Goldstein A."/>
            <person name="Labbe J."/>
            <person name="Schadt C."/>
            <person name="Tuskan G."/>
            <person name="Grigoriev I."/>
            <person name="Martin F."/>
            <person name="Vilgalys R."/>
            <person name="Bonito G."/>
        </authorList>
    </citation>
    <scope>NUCLEOTIDE SEQUENCE [LARGE SCALE GENOMIC DNA]</scope>
    <source>
        <strain evidence="2 3">AG-77</strain>
    </source>
</reference>
<protein>
    <submittedName>
        <fullName evidence="2">Uncharacterized protein</fullName>
    </submittedName>
</protein>
<feature type="compositionally biased region" description="Low complexity" evidence="1">
    <location>
        <begin position="319"/>
        <end position="335"/>
    </location>
</feature>